<keyword evidence="2" id="KW-1185">Reference proteome</keyword>
<reference evidence="2" key="1">
    <citation type="submission" date="2016-07" db="EMBL/GenBank/DDBJ databases">
        <authorList>
            <person name="Florea S."/>
            <person name="Webb J.S."/>
            <person name="Jaromczyk J."/>
            <person name="Schardl C.L."/>
        </authorList>
    </citation>
    <scope>NUCLEOTIDE SEQUENCE [LARGE SCALE GENOMIC DNA]</scope>
    <source>
        <strain evidence="2">IPBSL-7</strain>
    </source>
</reference>
<name>A0A1C0AGL4_9ACTN</name>
<accession>A0A1C0AGL4</accession>
<dbReference type="EMBL" id="MBQD01000027">
    <property type="protein sequence ID" value="OCL30873.1"/>
    <property type="molecule type" value="Genomic_DNA"/>
</dbReference>
<proteinExistence type="predicted"/>
<dbReference type="Proteomes" id="UP000093501">
    <property type="component" value="Unassembled WGS sequence"/>
</dbReference>
<organism evidence="1 2">
    <name type="scientific">Tessaracoccus lapidicaptus</name>
    <dbReference type="NCBI Taxonomy" id="1427523"/>
    <lineage>
        <taxon>Bacteria</taxon>
        <taxon>Bacillati</taxon>
        <taxon>Actinomycetota</taxon>
        <taxon>Actinomycetes</taxon>
        <taxon>Propionibacteriales</taxon>
        <taxon>Propionibacteriaceae</taxon>
        <taxon>Tessaracoccus</taxon>
    </lineage>
</organism>
<dbReference type="AlphaFoldDB" id="A0A1C0AGL4"/>
<comment type="caution">
    <text evidence="1">The sequence shown here is derived from an EMBL/GenBank/DDBJ whole genome shotgun (WGS) entry which is preliminary data.</text>
</comment>
<dbReference type="RefSeq" id="WP_068752797.1">
    <property type="nucleotide sequence ID" value="NZ_MBQD01000027.1"/>
</dbReference>
<protein>
    <submittedName>
        <fullName evidence="1">Uncharacterized protein</fullName>
    </submittedName>
</protein>
<sequence length="293" mass="32637">MSTLLIERSEFYPARQQEAHREYFELGDVQGSDFLDFARKELAAGHVFTRPHKGLVRIREVTQLERGILAVVGFGNSGQAGGVIGANGTEFEITPEHAAVMDARLLLVAPADSRYLFTFHERYPGSAPGIACVAGLKAAWNGSGYGVTWKNRWVQDGDQFLAEADLKEFEIRRRRGGGPTSRSRVQHLGVMSYAATAERSKFFERSLKDKLLSDPQAAYDLFELEPLDEDETVLHLKRGDVTKTYVVERGNLPKVHISLGENLSDEDFVGACLQHLAGLVDVPWDRNWCSKIA</sequence>
<evidence type="ECO:0000313" key="1">
    <source>
        <dbReference type="EMBL" id="OCL30873.1"/>
    </source>
</evidence>
<gene>
    <name evidence="1" type="ORF">BCR15_10375</name>
</gene>
<evidence type="ECO:0000313" key="2">
    <source>
        <dbReference type="Proteomes" id="UP000093501"/>
    </source>
</evidence>